<feature type="repeat" description="ANK" evidence="3">
    <location>
        <begin position="12"/>
        <end position="44"/>
    </location>
</feature>
<sequence length="98" mass="10869">MMNQQINTKLPNGSTVLHNAARIGNVNNVRLLLSQGADVNATDAEGKKPLEYASNPEIKELLINSANARLALPEFKAEQRLSEMKKNIKNEDDKNKLN</sequence>
<dbReference type="InterPro" id="IPR036770">
    <property type="entry name" value="Ankyrin_rpt-contain_sf"/>
</dbReference>
<dbReference type="SUPFAM" id="SSF48403">
    <property type="entry name" value="Ankyrin repeat"/>
    <property type="match status" value="1"/>
</dbReference>
<protein>
    <submittedName>
        <fullName evidence="4">Uncharacterized protein</fullName>
    </submittedName>
</protein>
<organism evidence="4 5">
    <name type="scientific">Rickettsia asiatica</name>
    <dbReference type="NCBI Taxonomy" id="238800"/>
    <lineage>
        <taxon>Bacteria</taxon>
        <taxon>Pseudomonadati</taxon>
        <taxon>Pseudomonadota</taxon>
        <taxon>Alphaproteobacteria</taxon>
        <taxon>Rickettsiales</taxon>
        <taxon>Rickettsiaceae</taxon>
        <taxon>Rickettsieae</taxon>
        <taxon>Rickettsia</taxon>
        <taxon>spotted fever group</taxon>
    </lineage>
</organism>
<dbReference type="Pfam" id="PF12796">
    <property type="entry name" value="Ank_2"/>
    <property type="match status" value="1"/>
</dbReference>
<dbReference type="PANTHER" id="PTHR24171">
    <property type="entry name" value="ANKYRIN REPEAT DOMAIN-CONTAINING PROTEIN 39-RELATED"/>
    <property type="match status" value="1"/>
</dbReference>
<evidence type="ECO:0000313" key="5">
    <source>
        <dbReference type="Proteomes" id="UP000321183"/>
    </source>
</evidence>
<dbReference type="InterPro" id="IPR002110">
    <property type="entry name" value="Ankyrin_rpt"/>
</dbReference>
<dbReference type="RefSeq" id="WP_147142548.1">
    <property type="nucleotide sequence ID" value="NZ_AP019563.1"/>
</dbReference>
<gene>
    <name evidence="4" type="ORF">RAS_07600</name>
</gene>
<proteinExistence type="predicted"/>
<dbReference type="KEGG" id="ras:RAS_07600"/>
<dbReference type="Gene3D" id="1.25.40.20">
    <property type="entry name" value="Ankyrin repeat-containing domain"/>
    <property type="match status" value="1"/>
</dbReference>
<dbReference type="EMBL" id="AP019563">
    <property type="protein sequence ID" value="BBJ31651.1"/>
    <property type="molecule type" value="Genomic_DNA"/>
</dbReference>
<dbReference type="AlphaFoldDB" id="A0A510GIX3"/>
<dbReference type="PROSITE" id="PS50297">
    <property type="entry name" value="ANK_REP_REGION"/>
    <property type="match status" value="1"/>
</dbReference>
<dbReference type="Proteomes" id="UP000321183">
    <property type="component" value="Chromosome"/>
</dbReference>
<dbReference type="PANTHER" id="PTHR24171:SF8">
    <property type="entry name" value="BRCA1-ASSOCIATED RING DOMAIN PROTEIN 1"/>
    <property type="match status" value="1"/>
</dbReference>
<keyword evidence="2 3" id="KW-0040">ANK repeat</keyword>
<keyword evidence="1" id="KW-0677">Repeat</keyword>
<evidence type="ECO:0000256" key="2">
    <source>
        <dbReference type="ARBA" id="ARBA00023043"/>
    </source>
</evidence>
<dbReference type="GO" id="GO:0085020">
    <property type="term" value="P:protein K6-linked ubiquitination"/>
    <property type="evidence" value="ECO:0007669"/>
    <property type="project" value="TreeGrafter"/>
</dbReference>
<dbReference type="GO" id="GO:0004842">
    <property type="term" value="F:ubiquitin-protein transferase activity"/>
    <property type="evidence" value="ECO:0007669"/>
    <property type="project" value="TreeGrafter"/>
</dbReference>
<dbReference type="SMART" id="SM00248">
    <property type="entry name" value="ANK"/>
    <property type="match status" value="1"/>
</dbReference>
<evidence type="ECO:0000256" key="1">
    <source>
        <dbReference type="ARBA" id="ARBA00022737"/>
    </source>
</evidence>
<name>A0A510GIX3_9RICK</name>
<evidence type="ECO:0000313" key="4">
    <source>
        <dbReference type="EMBL" id="BBJ31651.1"/>
    </source>
</evidence>
<keyword evidence="5" id="KW-1185">Reference proteome</keyword>
<evidence type="ECO:0000256" key="3">
    <source>
        <dbReference type="PROSITE-ProRule" id="PRU00023"/>
    </source>
</evidence>
<dbReference type="PROSITE" id="PS50088">
    <property type="entry name" value="ANK_REPEAT"/>
    <property type="match status" value="1"/>
</dbReference>
<reference evidence="4 5" key="1">
    <citation type="submission" date="2019-04" db="EMBL/GenBank/DDBJ databases">
        <title>Draft genome sequence of Rickettsia asiatica Maytaro1284.</title>
        <authorList>
            <person name="Thu M."/>
            <person name="Qiu Y."/>
            <person name="Nakao R."/>
        </authorList>
    </citation>
    <scope>NUCLEOTIDE SEQUENCE [LARGE SCALE GENOMIC DNA]</scope>
    <source>
        <strain evidence="4 5">Maytaro1284</strain>
    </source>
</reference>
<accession>A0A510GIX3</accession>